<reference evidence="3" key="1">
    <citation type="journal article" date="2007" name="Vaccine">
        <title>Protective immunity conferred by recombinant Pasteurella multocida lipoprotein E (PlpE).</title>
        <authorList>
            <person name="Wu J.R."/>
            <person name="Shien J.H."/>
            <person name="Shieh H.K."/>
            <person name="Chen C.F."/>
            <person name="Chang P.C."/>
        </authorList>
    </citation>
    <scope>NUCLEOTIDE SEQUENCE</scope>
    <source>
        <strain evidence="3">ATCC 12948</strain>
    </source>
</reference>
<sequence length="338" mass="37906">MKQIVLKTSLLMTLSSLLVACSGGGSSGSTGNRADRVEEKAQPVQLNSEPSSTPIKHPMTNSATSTSLHDKLSMSSHDTSKENSQQSSFQTSLEQEKNQPAQENLTWTGYHVSEWGNASNNVDKDNVTVFTFVKYNSQYNDDPVFDKIKTQSKTISLVDGKNENKEHYYHFTLKDALFYYGSYGQPSADYKKVEENYIYAIKPDAINNENLNALTATYYQEDGFIYSVLSDVNRVGSEYIPQYGNVSLTIQNGKIHGEIYKYNRGYDDLFKLSGEGRNLILTPHKNNPHALSSRGPDNMVMELNFINAEKTDKKYVVGVGKAEKYYGLLFAEKSHQAQ</sequence>
<feature type="compositionally biased region" description="Polar residues" evidence="1">
    <location>
        <begin position="44"/>
        <end position="100"/>
    </location>
</feature>
<keyword evidence="2" id="KW-0732">Signal</keyword>
<dbReference type="EMBL" id="EF219457">
    <property type="protein sequence ID" value="ABP93666.1"/>
    <property type="molecule type" value="Genomic_DNA"/>
</dbReference>
<name>A5H9S1_PASMD</name>
<organism evidence="3">
    <name type="scientific">Pasteurella multocida</name>
    <dbReference type="NCBI Taxonomy" id="747"/>
    <lineage>
        <taxon>Bacteria</taxon>
        <taxon>Pseudomonadati</taxon>
        <taxon>Pseudomonadota</taxon>
        <taxon>Gammaproteobacteria</taxon>
        <taxon>Pasteurellales</taxon>
        <taxon>Pasteurellaceae</taxon>
        <taxon>Pasteurella</taxon>
    </lineage>
</organism>
<dbReference type="PROSITE" id="PS51257">
    <property type="entry name" value="PROKAR_LIPOPROTEIN"/>
    <property type="match status" value="1"/>
</dbReference>
<feature type="signal peptide" evidence="2">
    <location>
        <begin position="1"/>
        <end position="20"/>
    </location>
</feature>
<dbReference type="AlphaFoldDB" id="A5H9S1"/>
<evidence type="ECO:0000313" key="3">
    <source>
        <dbReference type="EMBL" id="ABP93666.1"/>
    </source>
</evidence>
<protein>
    <submittedName>
        <fullName evidence="3">Lipoprotein E</fullName>
    </submittedName>
</protein>
<feature type="chain" id="PRO_5002683892" evidence="2">
    <location>
        <begin position="21"/>
        <end position="338"/>
    </location>
</feature>
<accession>A5H9S1</accession>
<gene>
    <name evidence="3" type="primary">plpE</name>
</gene>
<reference evidence="3" key="2">
    <citation type="submission" date="2007-01" db="EMBL/GenBank/DDBJ databases">
        <authorList>
            <person name="Wu J.-R."/>
            <person name="Shieh H.K."/>
            <person name="Shien J.-H."/>
            <person name="Chen C.-F."/>
            <person name="Chang P.-C."/>
        </authorList>
    </citation>
    <scope>NUCLEOTIDE SEQUENCE</scope>
    <source>
        <strain evidence="3">ATCC 12948</strain>
    </source>
</reference>
<proteinExistence type="predicted"/>
<feature type="region of interest" description="Disordered" evidence="1">
    <location>
        <begin position="23"/>
        <end position="100"/>
    </location>
</feature>
<evidence type="ECO:0000256" key="1">
    <source>
        <dbReference type="SAM" id="MobiDB-lite"/>
    </source>
</evidence>
<evidence type="ECO:0000256" key="2">
    <source>
        <dbReference type="SAM" id="SignalP"/>
    </source>
</evidence>
<keyword evidence="3" id="KW-0449">Lipoprotein</keyword>